<accession>A0A2P2N0V9</accession>
<organism evidence="2">
    <name type="scientific">Rhizophora mucronata</name>
    <name type="common">Asiatic mangrove</name>
    <dbReference type="NCBI Taxonomy" id="61149"/>
    <lineage>
        <taxon>Eukaryota</taxon>
        <taxon>Viridiplantae</taxon>
        <taxon>Streptophyta</taxon>
        <taxon>Embryophyta</taxon>
        <taxon>Tracheophyta</taxon>
        <taxon>Spermatophyta</taxon>
        <taxon>Magnoliopsida</taxon>
        <taxon>eudicotyledons</taxon>
        <taxon>Gunneridae</taxon>
        <taxon>Pentapetalae</taxon>
        <taxon>rosids</taxon>
        <taxon>fabids</taxon>
        <taxon>Malpighiales</taxon>
        <taxon>Rhizophoraceae</taxon>
        <taxon>Rhizophora</taxon>
    </lineage>
</organism>
<proteinExistence type="predicted"/>
<reference evidence="2" key="1">
    <citation type="submission" date="2018-02" db="EMBL/GenBank/DDBJ databases">
        <title>Rhizophora mucronata_Transcriptome.</title>
        <authorList>
            <person name="Meera S.P."/>
            <person name="Sreeshan A."/>
            <person name="Augustine A."/>
        </authorList>
    </citation>
    <scope>NUCLEOTIDE SEQUENCE</scope>
    <source>
        <tissue evidence="2">Leaf</tissue>
    </source>
</reference>
<feature type="chain" id="PRO_5015191717" description="Secreted protein" evidence="1">
    <location>
        <begin position="34"/>
        <end position="96"/>
    </location>
</feature>
<sequence>MQHATSPIPNSQSKFVLLMLLMLIPHQCQKGQGIQFMYKKQNEQCKNNKQSATSPLYSRIHSSKSGITRPNTSFENMMSYKRTIIVMTIHYWKGSP</sequence>
<keyword evidence="1" id="KW-0732">Signal</keyword>
<evidence type="ECO:0000256" key="1">
    <source>
        <dbReference type="SAM" id="SignalP"/>
    </source>
</evidence>
<evidence type="ECO:0008006" key="3">
    <source>
        <dbReference type="Google" id="ProtNLM"/>
    </source>
</evidence>
<dbReference type="EMBL" id="GGEC01055648">
    <property type="protein sequence ID" value="MBX36132.1"/>
    <property type="molecule type" value="Transcribed_RNA"/>
</dbReference>
<protein>
    <recommendedName>
        <fullName evidence="3">Secreted protein</fullName>
    </recommendedName>
</protein>
<evidence type="ECO:0000313" key="2">
    <source>
        <dbReference type="EMBL" id="MBX36132.1"/>
    </source>
</evidence>
<feature type="signal peptide" evidence="1">
    <location>
        <begin position="1"/>
        <end position="33"/>
    </location>
</feature>
<dbReference type="AlphaFoldDB" id="A0A2P2N0V9"/>
<name>A0A2P2N0V9_RHIMU</name>